<evidence type="ECO:0000313" key="1">
    <source>
        <dbReference type="EMBL" id="APG93703.1"/>
    </source>
</evidence>
<proteinExistence type="predicted"/>
<dbReference type="RefSeq" id="WP_037385387.1">
    <property type="nucleotide sequence ID" value="NZ_CP013109.1"/>
</dbReference>
<dbReference type="EMBL" id="CP013109">
    <property type="protein sequence ID" value="APG93703.1"/>
    <property type="molecule type" value="Genomic_DNA"/>
</dbReference>
<accession>A0A1L3LUI6</accession>
<gene>
    <name evidence="1" type="ORF">SAMCFNEI73_pB0507</name>
</gene>
<organism evidence="1 2">
    <name type="scientific">Sinorhizobium americanum</name>
    <dbReference type="NCBI Taxonomy" id="194963"/>
    <lineage>
        <taxon>Bacteria</taxon>
        <taxon>Pseudomonadati</taxon>
        <taxon>Pseudomonadota</taxon>
        <taxon>Alphaproteobacteria</taxon>
        <taxon>Hyphomicrobiales</taxon>
        <taxon>Rhizobiaceae</taxon>
        <taxon>Sinorhizobium/Ensifer group</taxon>
        <taxon>Sinorhizobium</taxon>
    </lineage>
</organism>
<reference evidence="1 2" key="1">
    <citation type="submission" date="2015-10" db="EMBL/GenBank/DDBJ databases">
        <title>Genomic differences between typical nodule nitrogen-fixing rhizobial strains and those coming from bean seeds.</title>
        <authorList>
            <person name="Peralta H."/>
            <person name="Aguilar-Vera A."/>
            <person name="Diaz R."/>
            <person name="Mora Y."/>
            <person name="Martinez-Batallar G."/>
            <person name="Salazar E."/>
            <person name="Vargas-Lagunas C."/>
            <person name="Encarnacion S."/>
            <person name="Girard L."/>
            <person name="Mora J."/>
        </authorList>
    </citation>
    <scope>NUCLEOTIDE SEQUENCE [LARGE SCALE GENOMIC DNA]</scope>
    <source>
        <strain evidence="1 2">CFNEI 73</strain>
        <plasmid evidence="1 2">B</plasmid>
    </source>
</reference>
<dbReference type="Proteomes" id="UP000182306">
    <property type="component" value="Plasmid B"/>
</dbReference>
<keyword evidence="1" id="KW-0614">Plasmid</keyword>
<dbReference type="KEGG" id="same:SAMCFNEI73_pB0507"/>
<keyword evidence="1" id="KW-0547">Nucleotide-binding</keyword>
<protein>
    <submittedName>
        <fullName evidence="1">ATP-binding protein</fullName>
    </submittedName>
</protein>
<name>A0A1L3LUI6_9HYPH</name>
<geneLocation type="plasmid" evidence="1 2">
    <name>B</name>
</geneLocation>
<dbReference type="GO" id="GO:0005524">
    <property type="term" value="F:ATP binding"/>
    <property type="evidence" value="ECO:0007669"/>
    <property type="project" value="UniProtKB-KW"/>
</dbReference>
<dbReference type="AlphaFoldDB" id="A0A1L3LUI6"/>
<evidence type="ECO:0000313" key="2">
    <source>
        <dbReference type="Proteomes" id="UP000182306"/>
    </source>
</evidence>
<sequence length="1102" mass="118840">MSKLSCVVSIDRRFARSARLDADLNGTPPLVGYVLQASVAKSLRILGESQRDHHQGAFTWTGPYGGGKSSAALLLANLVAGAKKNRKIARDIAGEPLSTLFNEAFPETGGAWKVVAVTGSRTRLRDAIVEAARNALGWSPGTASQFAASDDRLIKALIAGGEGASSGTLLILDELGKLLEHEALEGGDVHLLQDLAEHASRSSGRLVVIGILHQSFDQYTARAARDARQEWRKVQGRYQDIAFLSGADETVALLGRAIATERPDHDGSGARTVAEAVAKRRPTDVDVLADALAQTWPLNPVSALLLGPISRARFAQNERSVFGFLSSAEPSGFKEFLETTDLEAGTYDPAMLWDYLVANFGMALTAGVDGNRFSLAFEAIERAGVKGTSLHVALTKAAAIIEFFRNGSGVVLADDFLSASVPGFTMKAISGAIKDLVDWAILIRQPRLGGYALFAGSDFDLEEAIGRAIQPADSLELADIPRRVGLGFATAKRHYFQKGALRTFEIALQVVGPHDTIESLTSGILARPLRGSGLLLLLLGDGSLTTKSVNQLAQKAAKALATEERVIAVGGANDSFALRSTAAELLAVERVFREHPQLEGDRIARREIAARQSHCIDQLHRALETAFENASWYLAPQPSHAIRAPLTVVASALADAGFYKAPIIKSELLQRDKPSSNSMAALRELAHAMVNSYADEQLGMTQYPAELGLYLTLLRPFGLHKEIKAGVFGFSEPDDSQEGASLRPAWEVIDLAGEKPLDAVYAEWARPPYGIKAGVMPVLALAYMLAKRESVAVYIDGVYQTAIDDVVVDKLLQKPGLFRLRRIDRSVRETAFLSGLAQLLGVDHHGASLPVAAALFQRFEELSQFAKRTTNLDRLAVKIRGVVVKADDPERLLFDDLPAALGEELSPEAVYHALQAAEASYPALLEELRLALAKALGIDAASFAGIAERASLLKGLTNDYNFDAFADRVAAMELGKGDIESTVSVLLHRPARNWSDRDRQEALTEIARYGRRFRELEALAIVRDRRSQTEALALVVGLDPKTPPLMRSFELSESEKVAAAGIADRLVASLRSENKSGRLQLAALARAVAMMAADGEDEVGRQ</sequence>
<keyword evidence="1" id="KW-0067">ATP-binding</keyword>
<dbReference type="OrthoDB" id="856045at2"/>
<keyword evidence="2" id="KW-1185">Reference proteome</keyword>